<comment type="caution">
    <text evidence="2">The sequence shown here is derived from an EMBL/GenBank/DDBJ whole genome shotgun (WGS) entry which is preliminary data.</text>
</comment>
<gene>
    <name evidence="2" type="ORF">ACFFUQ_07875</name>
</gene>
<reference evidence="2 3" key="1">
    <citation type="submission" date="2024-09" db="EMBL/GenBank/DDBJ databases">
        <authorList>
            <person name="Sun Q."/>
            <person name="Mori K."/>
        </authorList>
    </citation>
    <scope>NUCLEOTIDE SEQUENCE [LARGE SCALE GENOMIC DNA]</scope>
    <source>
        <strain evidence="2 3">CECT 7908</strain>
    </source>
</reference>
<evidence type="ECO:0000313" key="3">
    <source>
        <dbReference type="Proteomes" id="UP001589589"/>
    </source>
</evidence>
<evidence type="ECO:0000256" key="1">
    <source>
        <dbReference type="SAM" id="Phobius"/>
    </source>
</evidence>
<dbReference type="RefSeq" id="WP_290262160.1">
    <property type="nucleotide sequence ID" value="NZ_JAUFQQ010000003.1"/>
</dbReference>
<name>A0ABV5FK57_9FLAO</name>
<keyword evidence="1" id="KW-0472">Membrane</keyword>
<keyword evidence="3" id="KW-1185">Reference proteome</keyword>
<keyword evidence="1" id="KW-0812">Transmembrane</keyword>
<dbReference type="EMBL" id="JBHMEX010000026">
    <property type="protein sequence ID" value="MFB9063939.1"/>
    <property type="molecule type" value="Genomic_DNA"/>
</dbReference>
<sequence length="82" mass="9370">MSKITLIELFAILCEKVGKETAESLTTYIESKIDKEVEYNTMHMATKEDLAKVLSDIKTDMLKCFISLFIVLAIMILGLYFK</sequence>
<organism evidence="2 3">
    <name type="scientific">Flavobacterium branchiarum</name>
    <dbReference type="NCBI Taxonomy" id="1114870"/>
    <lineage>
        <taxon>Bacteria</taxon>
        <taxon>Pseudomonadati</taxon>
        <taxon>Bacteroidota</taxon>
        <taxon>Flavobacteriia</taxon>
        <taxon>Flavobacteriales</taxon>
        <taxon>Flavobacteriaceae</taxon>
        <taxon>Flavobacterium</taxon>
    </lineage>
</organism>
<accession>A0ABV5FK57</accession>
<keyword evidence="1" id="KW-1133">Transmembrane helix</keyword>
<evidence type="ECO:0000313" key="2">
    <source>
        <dbReference type="EMBL" id="MFB9063939.1"/>
    </source>
</evidence>
<protein>
    <submittedName>
        <fullName evidence="2">Uncharacterized protein</fullName>
    </submittedName>
</protein>
<proteinExistence type="predicted"/>
<feature type="transmembrane region" description="Helical" evidence="1">
    <location>
        <begin position="62"/>
        <end position="81"/>
    </location>
</feature>
<dbReference type="Proteomes" id="UP001589589">
    <property type="component" value="Unassembled WGS sequence"/>
</dbReference>